<comment type="caution">
    <text evidence="1">The sequence shown here is derived from an EMBL/GenBank/DDBJ whole genome shotgun (WGS) entry which is preliminary data.</text>
</comment>
<accession>A0A4Z2FJ95</accession>
<dbReference type="AlphaFoldDB" id="A0A4Z2FJ95"/>
<name>A0A4Z2FJ95_9TELE</name>
<gene>
    <name evidence="1" type="ORF">EYF80_048810</name>
</gene>
<evidence type="ECO:0000313" key="1">
    <source>
        <dbReference type="EMBL" id="TNN41041.1"/>
    </source>
</evidence>
<keyword evidence="2" id="KW-1185">Reference proteome</keyword>
<proteinExistence type="predicted"/>
<dbReference type="Proteomes" id="UP000314294">
    <property type="component" value="Unassembled WGS sequence"/>
</dbReference>
<evidence type="ECO:0000313" key="2">
    <source>
        <dbReference type="Proteomes" id="UP000314294"/>
    </source>
</evidence>
<organism evidence="1 2">
    <name type="scientific">Liparis tanakae</name>
    <name type="common">Tanaka's snailfish</name>
    <dbReference type="NCBI Taxonomy" id="230148"/>
    <lineage>
        <taxon>Eukaryota</taxon>
        <taxon>Metazoa</taxon>
        <taxon>Chordata</taxon>
        <taxon>Craniata</taxon>
        <taxon>Vertebrata</taxon>
        <taxon>Euteleostomi</taxon>
        <taxon>Actinopterygii</taxon>
        <taxon>Neopterygii</taxon>
        <taxon>Teleostei</taxon>
        <taxon>Neoteleostei</taxon>
        <taxon>Acanthomorphata</taxon>
        <taxon>Eupercaria</taxon>
        <taxon>Perciformes</taxon>
        <taxon>Cottioidei</taxon>
        <taxon>Cottales</taxon>
        <taxon>Liparidae</taxon>
        <taxon>Liparis</taxon>
    </lineage>
</organism>
<dbReference type="EMBL" id="SRLO01001140">
    <property type="protein sequence ID" value="TNN41041.1"/>
    <property type="molecule type" value="Genomic_DNA"/>
</dbReference>
<sequence length="136" mass="14796">MELMRLLRVTRVTAKQEQMALCEAQLELQEAGKALVLTESPTLYLPSANLHCQGLGADSVPSRITTSYLKLARLARVQPTAFRTQASEGKLRASTVILAPAAESNPNRPIGAVFTPNFRFSWQAAVTVWALNSPCA</sequence>
<protein>
    <submittedName>
        <fullName evidence="1">Uncharacterized protein</fullName>
    </submittedName>
</protein>
<reference evidence="1 2" key="1">
    <citation type="submission" date="2019-03" db="EMBL/GenBank/DDBJ databases">
        <title>First draft genome of Liparis tanakae, snailfish: a comprehensive survey of snailfish specific genes.</title>
        <authorList>
            <person name="Kim W."/>
            <person name="Song I."/>
            <person name="Jeong J.-H."/>
            <person name="Kim D."/>
            <person name="Kim S."/>
            <person name="Ryu S."/>
            <person name="Song J.Y."/>
            <person name="Lee S.K."/>
        </authorList>
    </citation>
    <scope>NUCLEOTIDE SEQUENCE [LARGE SCALE GENOMIC DNA]</scope>
    <source>
        <tissue evidence="1">Muscle</tissue>
    </source>
</reference>